<reference evidence="2 3" key="1">
    <citation type="journal article" date="2016" name="Microbes Environ.">
        <title>Phylogenetically diverse aerobic anoxygenic phototrophic bacteria isolated from epilithic biofilms in Tama river, Japan.</title>
        <authorList>
            <person name="Hirose S."/>
            <person name="Matsuura K."/>
            <person name="Haruta S."/>
        </authorList>
    </citation>
    <scope>NUCLEOTIDE SEQUENCE [LARGE SCALE GENOMIC DNA]</scope>
    <source>
        <strain evidence="2 3">S08</strain>
    </source>
</reference>
<dbReference type="PANTHER" id="PTHR31793">
    <property type="entry name" value="4-HYDROXYBENZOYL-COA THIOESTERASE FAMILY MEMBER"/>
    <property type="match status" value="1"/>
</dbReference>
<gene>
    <name evidence="2" type="ORF">Rmf_31550</name>
</gene>
<evidence type="ECO:0000256" key="1">
    <source>
        <dbReference type="SAM" id="MobiDB-lite"/>
    </source>
</evidence>
<evidence type="ECO:0000313" key="3">
    <source>
        <dbReference type="Proteomes" id="UP000831327"/>
    </source>
</evidence>
<name>A0ABM7Y5J5_9PROT</name>
<feature type="region of interest" description="Disordered" evidence="1">
    <location>
        <begin position="352"/>
        <end position="397"/>
    </location>
</feature>
<dbReference type="Proteomes" id="UP000831327">
    <property type="component" value="Chromosome"/>
</dbReference>
<proteinExistence type="predicted"/>
<feature type="region of interest" description="Disordered" evidence="1">
    <location>
        <begin position="321"/>
        <end position="340"/>
    </location>
</feature>
<dbReference type="EMBL" id="AP025637">
    <property type="protein sequence ID" value="BDG73226.1"/>
    <property type="molecule type" value="Genomic_DNA"/>
</dbReference>
<keyword evidence="3" id="KW-1185">Reference proteome</keyword>
<dbReference type="PANTHER" id="PTHR31793:SF24">
    <property type="entry name" value="LONG-CHAIN ACYL-COA THIOESTERASE FADM"/>
    <property type="match status" value="1"/>
</dbReference>
<organism evidence="2 3">
    <name type="scientific">Roseomonas fluvialis</name>
    <dbReference type="NCBI Taxonomy" id="1750527"/>
    <lineage>
        <taxon>Bacteria</taxon>
        <taxon>Pseudomonadati</taxon>
        <taxon>Pseudomonadota</taxon>
        <taxon>Alphaproteobacteria</taxon>
        <taxon>Acetobacterales</taxon>
        <taxon>Roseomonadaceae</taxon>
        <taxon>Roseomonas</taxon>
    </lineage>
</organism>
<accession>A0ABM7Y5J5</accession>
<dbReference type="Gene3D" id="3.10.129.10">
    <property type="entry name" value="Hotdog Thioesterase"/>
    <property type="match status" value="2"/>
</dbReference>
<dbReference type="SUPFAM" id="SSF54637">
    <property type="entry name" value="Thioesterase/thiol ester dehydrase-isomerase"/>
    <property type="match status" value="2"/>
</dbReference>
<feature type="compositionally biased region" description="Low complexity" evidence="1">
    <location>
        <begin position="352"/>
        <end position="364"/>
    </location>
</feature>
<dbReference type="InterPro" id="IPR029069">
    <property type="entry name" value="HotDog_dom_sf"/>
</dbReference>
<dbReference type="InterPro" id="IPR050563">
    <property type="entry name" value="4-hydroxybenzoyl-CoA_TE"/>
</dbReference>
<dbReference type="Pfam" id="PF13279">
    <property type="entry name" value="4HBT_2"/>
    <property type="match status" value="1"/>
</dbReference>
<protein>
    <submittedName>
        <fullName evidence="2">Uncharacterized protein</fullName>
    </submittedName>
</protein>
<evidence type="ECO:0000313" key="2">
    <source>
        <dbReference type="EMBL" id="BDG73226.1"/>
    </source>
</evidence>
<sequence length="397" mass="41349">MALIIIGRGSVQQEECDVMGHMNVRHYVARAADALDWLMLEAGLPPSRQRLAVMDQHLRFLREMSPGTPFTILGGVIATGAERLRTVIEIRNSATDAPAATLVTDLGLWGAPLPELPGAEALVVAMPPHAGPRGLGFDPPPALPDRDAARAMGLNEGYRGAIRPHECDTDGVMRPDVIIARIWDGVPNLRNRGTGLGIKEEGMGSAALEYRVAQLRPLRAGQLLTVCSGLKALGEKTTTWTHLVHDGETGAVVAAAEAVGIAFDLKARKAVAIPAERRTALEALLVPGLGLSRAGRSGRVGPGISLHSARPFGISMQRMSGAGGGGSGVAPHPARPERAVAASRPCILRMRGSSGAARSSCGRGPLRSPRTAGWRSPCPPPTKAPAGPAAGQGGDTP</sequence>